<dbReference type="Proteomes" id="UP000054359">
    <property type="component" value="Unassembled WGS sequence"/>
</dbReference>
<accession>A0A087UQX7</accession>
<feature type="non-terminal residue" evidence="1">
    <location>
        <position position="93"/>
    </location>
</feature>
<gene>
    <name evidence="1" type="ORF">X975_16045</name>
</gene>
<proteinExistence type="predicted"/>
<protein>
    <submittedName>
        <fullName evidence="1">Uncharacterized protein</fullName>
    </submittedName>
</protein>
<name>A0A087UQX7_STEMI</name>
<sequence>MEIIANMFIDNMVTISSMSHEQKKKISELCAINPENSQIGPLILNKSFVHLKSVTEMSSGASKDAHQKETNSKEIASAHMELANFCNRYLRRE</sequence>
<organism evidence="1 2">
    <name type="scientific">Stegodyphus mimosarum</name>
    <name type="common">African social velvet spider</name>
    <dbReference type="NCBI Taxonomy" id="407821"/>
    <lineage>
        <taxon>Eukaryota</taxon>
        <taxon>Metazoa</taxon>
        <taxon>Ecdysozoa</taxon>
        <taxon>Arthropoda</taxon>
        <taxon>Chelicerata</taxon>
        <taxon>Arachnida</taxon>
        <taxon>Araneae</taxon>
        <taxon>Araneomorphae</taxon>
        <taxon>Entelegynae</taxon>
        <taxon>Eresoidea</taxon>
        <taxon>Eresidae</taxon>
        <taxon>Stegodyphus</taxon>
    </lineage>
</organism>
<evidence type="ECO:0000313" key="1">
    <source>
        <dbReference type="EMBL" id="KFM79766.1"/>
    </source>
</evidence>
<reference evidence="1 2" key="1">
    <citation type="submission" date="2013-11" db="EMBL/GenBank/DDBJ databases">
        <title>Genome sequencing of Stegodyphus mimosarum.</title>
        <authorList>
            <person name="Bechsgaard J."/>
        </authorList>
    </citation>
    <scope>NUCLEOTIDE SEQUENCE [LARGE SCALE GENOMIC DNA]</scope>
</reference>
<evidence type="ECO:0000313" key="2">
    <source>
        <dbReference type="Proteomes" id="UP000054359"/>
    </source>
</evidence>
<keyword evidence="2" id="KW-1185">Reference proteome</keyword>
<dbReference type="EMBL" id="KK121126">
    <property type="protein sequence ID" value="KFM79766.1"/>
    <property type="molecule type" value="Genomic_DNA"/>
</dbReference>
<dbReference type="AlphaFoldDB" id="A0A087UQX7"/>